<dbReference type="EMBL" id="JADZGI010000001">
    <property type="protein sequence ID" value="MBH0112149.1"/>
    <property type="molecule type" value="Genomic_DNA"/>
</dbReference>
<reference evidence="1" key="1">
    <citation type="submission" date="2020-11" db="EMBL/GenBank/DDBJ databases">
        <title>Novosphingobium aureum sp. nov., a marine bacterium isolated from sediment of a salt flat.</title>
        <authorList>
            <person name="Yoo Y."/>
            <person name="Kim J.-J."/>
        </authorList>
    </citation>
    <scope>NUCLEOTIDE SEQUENCE</scope>
    <source>
        <strain evidence="1">YJ-S2-02</strain>
    </source>
</reference>
<proteinExistence type="predicted"/>
<dbReference type="Gene3D" id="1.10.530.10">
    <property type="match status" value="1"/>
</dbReference>
<dbReference type="InterPro" id="IPR023346">
    <property type="entry name" value="Lysozyme-like_dom_sf"/>
</dbReference>
<evidence type="ECO:0000313" key="2">
    <source>
        <dbReference type="Proteomes" id="UP000617634"/>
    </source>
</evidence>
<dbReference type="SUPFAM" id="SSF53955">
    <property type="entry name" value="Lysozyme-like"/>
    <property type="match status" value="1"/>
</dbReference>
<protein>
    <submittedName>
        <fullName evidence="1">Lytic transglycosylase domain-containing protein</fullName>
    </submittedName>
</protein>
<dbReference type="AlphaFoldDB" id="A0A931MK69"/>
<sequence>MHGARDSASQAAIARASDATGVDFRYLLAQARIESSLDPSARAATSSAAGLYQFTDATWLETLARHAGSHGMDWVSRTIAGGGLADPAMRASVMGLRYDAGASAQMAAELARDNRGELSAALGREPDAAELYLAHFLGAAGATKFLTALSQDPSQSAALVLPRAAAANRAIFYEGVQARSLGAVMELLRGKVETAMAAGEGVFVGNSGLAGIAPSPSLGPLAREFHGARAASSHRAVQGLPEAGDAARPSMAETLRTTFGASDDALPGGVREAYARLARFGL</sequence>
<name>A0A931MK69_9SPHN</name>
<dbReference type="Proteomes" id="UP000617634">
    <property type="component" value="Unassembled WGS sequence"/>
</dbReference>
<accession>A0A931MK69</accession>
<keyword evidence="2" id="KW-1185">Reference proteome</keyword>
<evidence type="ECO:0000313" key="1">
    <source>
        <dbReference type="EMBL" id="MBH0112149.1"/>
    </source>
</evidence>
<comment type="caution">
    <text evidence="1">The sequence shown here is derived from an EMBL/GenBank/DDBJ whole genome shotgun (WGS) entry which is preliminary data.</text>
</comment>
<organism evidence="1 2">
    <name type="scientific">Novosphingobium aureum</name>
    <dbReference type="NCBI Taxonomy" id="2792964"/>
    <lineage>
        <taxon>Bacteria</taxon>
        <taxon>Pseudomonadati</taxon>
        <taxon>Pseudomonadota</taxon>
        <taxon>Alphaproteobacteria</taxon>
        <taxon>Sphingomonadales</taxon>
        <taxon>Sphingomonadaceae</taxon>
        <taxon>Novosphingobium</taxon>
    </lineage>
</organism>
<gene>
    <name evidence="1" type="ORF">I5E68_04170</name>
</gene>